<dbReference type="AlphaFoldDB" id="A0A5B1M839"/>
<organism evidence="2 3">
    <name type="scientific">Nocardioides antri</name>
    <dbReference type="NCBI Taxonomy" id="2607659"/>
    <lineage>
        <taxon>Bacteria</taxon>
        <taxon>Bacillati</taxon>
        <taxon>Actinomycetota</taxon>
        <taxon>Actinomycetes</taxon>
        <taxon>Propionibacteriales</taxon>
        <taxon>Nocardioidaceae</taxon>
        <taxon>Nocardioides</taxon>
    </lineage>
</organism>
<dbReference type="RefSeq" id="WP_149748595.1">
    <property type="nucleotide sequence ID" value="NZ_VUJW01000001.1"/>
</dbReference>
<evidence type="ECO:0000313" key="3">
    <source>
        <dbReference type="Proteomes" id="UP000324351"/>
    </source>
</evidence>
<keyword evidence="1" id="KW-0472">Membrane</keyword>
<feature type="transmembrane region" description="Helical" evidence="1">
    <location>
        <begin position="16"/>
        <end position="37"/>
    </location>
</feature>
<reference evidence="2 3" key="1">
    <citation type="submission" date="2019-09" db="EMBL/GenBank/DDBJ databases">
        <title>Nocardioides panacisoli sp. nov., isolated from the soil of a ginseng field.</title>
        <authorList>
            <person name="Cho C."/>
        </authorList>
    </citation>
    <scope>NUCLEOTIDE SEQUENCE [LARGE SCALE GENOMIC DNA]</scope>
    <source>
        <strain evidence="2 3">BN140041</strain>
    </source>
</reference>
<feature type="transmembrane region" description="Helical" evidence="1">
    <location>
        <begin position="49"/>
        <end position="68"/>
    </location>
</feature>
<feature type="transmembrane region" description="Helical" evidence="1">
    <location>
        <begin position="75"/>
        <end position="97"/>
    </location>
</feature>
<comment type="caution">
    <text evidence="2">The sequence shown here is derived from an EMBL/GenBank/DDBJ whole genome shotgun (WGS) entry which is preliminary data.</text>
</comment>
<accession>A0A5B1M839</accession>
<dbReference type="EMBL" id="VUJW01000001">
    <property type="protein sequence ID" value="KAA1428973.1"/>
    <property type="molecule type" value="Genomic_DNA"/>
</dbReference>
<dbReference type="Proteomes" id="UP000324351">
    <property type="component" value="Unassembled WGS sequence"/>
</dbReference>
<protein>
    <submittedName>
        <fullName evidence="2">Uncharacterized protein</fullName>
    </submittedName>
</protein>
<reference evidence="2 3" key="2">
    <citation type="submission" date="2019-09" db="EMBL/GenBank/DDBJ databases">
        <authorList>
            <person name="Jin C."/>
        </authorList>
    </citation>
    <scope>NUCLEOTIDE SEQUENCE [LARGE SCALE GENOMIC DNA]</scope>
    <source>
        <strain evidence="2 3">BN140041</strain>
    </source>
</reference>
<evidence type="ECO:0000256" key="1">
    <source>
        <dbReference type="SAM" id="Phobius"/>
    </source>
</evidence>
<name>A0A5B1M839_9ACTN</name>
<sequence length="104" mass="10846">MASDLRGAGPSRGRDLLVGGLVGAGANLLCAVVAWFWAFRGEDYPNDGIRGWLTAIVISGLAVSFAAVMSGQRRCLVWGVVTGCAVAVGIELGALFVEILRHSE</sequence>
<keyword evidence="1" id="KW-0812">Transmembrane</keyword>
<keyword evidence="1" id="KW-1133">Transmembrane helix</keyword>
<gene>
    <name evidence="2" type="ORF">F0U47_01815</name>
</gene>
<evidence type="ECO:0000313" key="2">
    <source>
        <dbReference type="EMBL" id="KAA1428973.1"/>
    </source>
</evidence>
<keyword evidence="3" id="KW-1185">Reference proteome</keyword>
<proteinExistence type="predicted"/>